<keyword evidence="18" id="KW-0479">Metal-binding</keyword>
<feature type="binding site" evidence="17">
    <location>
        <position position="73"/>
    </location>
    <ligand>
        <name>ATP</name>
        <dbReference type="ChEBI" id="CHEBI:30616"/>
    </ligand>
</feature>
<gene>
    <name evidence="20" type="ORF">COU02_01790</name>
</gene>
<evidence type="ECO:0000313" key="21">
    <source>
        <dbReference type="Proteomes" id="UP000230882"/>
    </source>
</evidence>
<dbReference type="InterPro" id="IPR036945">
    <property type="entry name" value="DAGK_sf"/>
</dbReference>
<dbReference type="InterPro" id="IPR000829">
    <property type="entry name" value="DAGK"/>
</dbReference>
<keyword evidence="14" id="KW-1208">Phospholipid metabolism</keyword>
<proteinExistence type="inferred from homology"/>
<dbReference type="Pfam" id="PF01219">
    <property type="entry name" value="DAGK_prokar"/>
    <property type="match status" value="1"/>
</dbReference>
<keyword evidence="12 19" id="KW-0472">Membrane</keyword>
<comment type="subcellular location">
    <subcellularLocation>
        <location evidence="1">Cell membrane</location>
        <topology evidence="1">Multi-pass membrane protein</topology>
    </subcellularLocation>
</comment>
<dbReference type="GO" id="GO:0005524">
    <property type="term" value="F:ATP binding"/>
    <property type="evidence" value="ECO:0007669"/>
    <property type="project" value="UniProtKB-KW"/>
</dbReference>
<evidence type="ECO:0000256" key="1">
    <source>
        <dbReference type="ARBA" id="ARBA00004651"/>
    </source>
</evidence>
<keyword evidence="4" id="KW-0444">Lipid biosynthesis</keyword>
<comment type="similarity">
    <text evidence="2">Belongs to the bacterial diacylglycerol kinase family.</text>
</comment>
<dbReference type="GO" id="GO:0046872">
    <property type="term" value="F:metal ion binding"/>
    <property type="evidence" value="ECO:0007669"/>
    <property type="project" value="UniProtKB-KW"/>
</dbReference>
<feature type="active site" description="Proton acceptor" evidence="15">
    <location>
        <position position="66"/>
    </location>
</feature>
<dbReference type="GO" id="GO:0008654">
    <property type="term" value="P:phospholipid biosynthetic process"/>
    <property type="evidence" value="ECO:0007669"/>
    <property type="project" value="UniProtKB-KW"/>
</dbReference>
<feature type="transmembrane region" description="Helical" evidence="19">
    <location>
        <begin position="28"/>
        <end position="47"/>
    </location>
</feature>
<keyword evidence="18" id="KW-0460">Magnesium</keyword>
<protein>
    <submittedName>
        <fullName evidence="20">Diacylglycerol kinase</fullName>
    </submittedName>
</protein>
<feature type="binding site" evidence="16">
    <location>
        <position position="66"/>
    </location>
    <ligand>
        <name>substrate</name>
    </ligand>
</feature>
<keyword evidence="8 20" id="KW-0418">Kinase</keyword>
<dbReference type="GO" id="GO:0005886">
    <property type="term" value="C:plasma membrane"/>
    <property type="evidence" value="ECO:0007669"/>
    <property type="project" value="UniProtKB-SubCell"/>
</dbReference>
<dbReference type="GO" id="GO:0016301">
    <property type="term" value="F:kinase activity"/>
    <property type="evidence" value="ECO:0007669"/>
    <property type="project" value="UniProtKB-KW"/>
</dbReference>
<keyword evidence="7 17" id="KW-0547">Nucleotide-binding</keyword>
<feature type="transmembrane region" description="Helical" evidence="19">
    <location>
        <begin position="93"/>
        <end position="117"/>
    </location>
</feature>
<evidence type="ECO:0000256" key="19">
    <source>
        <dbReference type="SAM" id="Phobius"/>
    </source>
</evidence>
<comment type="caution">
    <text evidence="20">The sequence shown here is derived from an EMBL/GenBank/DDBJ whole genome shotgun (WGS) entry which is preliminary data.</text>
</comment>
<comment type="cofactor">
    <cofactor evidence="18">
        <name>Mg(2+)</name>
        <dbReference type="ChEBI" id="CHEBI:18420"/>
    </cofactor>
    <text evidence="18">Mn(2+), Zn(2+), Cd(2+) and Co(2+) support activity to lesser extents.</text>
</comment>
<evidence type="ECO:0000256" key="5">
    <source>
        <dbReference type="ARBA" id="ARBA00022679"/>
    </source>
</evidence>
<evidence type="ECO:0000256" key="2">
    <source>
        <dbReference type="ARBA" id="ARBA00005967"/>
    </source>
</evidence>
<evidence type="ECO:0000256" key="11">
    <source>
        <dbReference type="ARBA" id="ARBA00023098"/>
    </source>
</evidence>
<evidence type="ECO:0000256" key="15">
    <source>
        <dbReference type="PIRSR" id="PIRSR600829-1"/>
    </source>
</evidence>
<evidence type="ECO:0000313" key="20">
    <source>
        <dbReference type="EMBL" id="PIR90879.1"/>
    </source>
</evidence>
<keyword evidence="10 19" id="KW-1133">Transmembrane helix</keyword>
<keyword evidence="5" id="KW-0808">Transferase</keyword>
<keyword evidence="9 17" id="KW-0067">ATP-binding</keyword>
<feature type="binding site" evidence="17">
    <location>
        <position position="25"/>
    </location>
    <ligand>
        <name>ATP</name>
        <dbReference type="ChEBI" id="CHEBI:30616"/>
    </ligand>
</feature>
<dbReference type="Proteomes" id="UP000230882">
    <property type="component" value="Unassembled WGS sequence"/>
</dbReference>
<keyword evidence="6 19" id="KW-0812">Transmembrane</keyword>
<feature type="binding site" evidence="17">
    <location>
        <begin position="91"/>
        <end position="92"/>
    </location>
    <ligand>
        <name>ATP</name>
        <dbReference type="ChEBI" id="CHEBI:30616"/>
    </ligand>
</feature>
<evidence type="ECO:0000256" key="9">
    <source>
        <dbReference type="ARBA" id="ARBA00022840"/>
    </source>
</evidence>
<organism evidence="20 21">
    <name type="scientific">bacterium (Candidatus Gribaldobacteria) CG10_big_fil_rev_8_21_14_0_10_37_46</name>
    <dbReference type="NCBI Taxonomy" id="2014276"/>
    <lineage>
        <taxon>Bacteria</taxon>
        <taxon>Candidatus Gribaldobacteria</taxon>
    </lineage>
</organism>
<keyword evidence="3" id="KW-1003">Cell membrane</keyword>
<evidence type="ECO:0000256" key="10">
    <source>
        <dbReference type="ARBA" id="ARBA00022989"/>
    </source>
</evidence>
<evidence type="ECO:0000256" key="3">
    <source>
        <dbReference type="ARBA" id="ARBA00022475"/>
    </source>
</evidence>
<evidence type="ECO:0000256" key="13">
    <source>
        <dbReference type="ARBA" id="ARBA00023209"/>
    </source>
</evidence>
<dbReference type="PANTHER" id="PTHR34299:SF1">
    <property type="entry name" value="DIACYLGLYCEROL KINASE"/>
    <property type="match status" value="1"/>
</dbReference>
<dbReference type="PANTHER" id="PTHR34299">
    <property type="entry name" value="DIACYLGLYCEROL KINASE"/>
    <property type="match status" value="1"/>
</dbReference>
<dbReference type="InterPro" id="IPR033717">
    <property type="entry name" value="UDPK"/>
</dbReference>
<accession>A0A2H0UXG3</accession>
<evidence type="ECO:0000256" key="18">
    <source>
        <dbReference type="PIRSR" id="PIRSR600829-4"/>
    </source>
</evidence>
<evidence type="ECO:0000256" key="17">
    <source>
        <dbReference type="PIRSR" id="PIRSR600829-3"/>
    </source>
</evidence>
<evidence type="ECO:0000256" key="8">
    <source>
        <dbReference type="ARBA" id="ARBA00022777"/>
    </source>
</evidence>
<dbReference type="CDD" id="cd14265">
    <property type="entry name" value="UDPK_IM_like"/>
    <property type="match status" value="1"/>
</dbReference>
<reference evidence="21" key="1">
    <citation type="submission" date="2017-09" db="EMBL/GenBank/DDBJ databases">
        <title>Depth-based differentiation of microbial function through sediment-hosted aquifers and enrichment of novel symbionts in the deep terrestrial subsurface.</title>
        <authorList>
            <person name="Probst A.J."/>
            <person name="Ladd B."/>
            <person name="Jarett J.K."/>
            <person name="Geller-Mcgrath D.E."/>
            <person name="Sieber C.M.K."/>
            <person name="Emerson J.B."/>
            <person name="Anantharaman K."/>
            <person name="Thomas B.C."/>
            <person name="Malmstrom R."/>
            <person name="Stieglmeier M."/>
            <person name="Klingl A."/>
            <person name="Woyke T."/>
            <person name="Ryan C.M."/>
            <person name="Banfield J.F."/>
        </authorList>
    </citation>
    <scope>NUCLEOTIDE SEQUENCE [LARGE SCALE GENOMIC DNA]</scope>
</reference>
<keyword evidence="11" id="KW-0443">Lipid metabolism</keyword>
<evidence type="ECO:0000256" key="7">
    <source>
        <dbReference type="ARBA" id="ARBA00022741"/>
    </source>
</evidence>
<dbReference type="EMBL" id="PFAU01000043">
    <property type="protein sequence ID" value="PIR90879.1"/>
    <property type="molecule type" value="Genomic_DNA"/>
</dbReference>
<feature type="binding site" evidence="18">
    <location>
        <position position="73"/>
    </location>
    <ligand>
        <name>a divalent metal cation</name>
        <dbReference type="ChEBI" id="CHEBI:60240"/>
    </ligand>
</feature>
<evidence type="ECO:0000256" key="16">
    <source>
        <dbReference type="PIRSR" id="PIRSR600829-2"/>
    </source>
</evidence>
<evidence type="ECO:0000256" key="4">
    <source>
        <dbReference type="ARBA" id="ARBA00022516"/>
    </source>
</evidence>
<dbReference type="Gene3D" id="1.10.287.3610">
    <property type="match status" value="1"/>
</dbReference>
<evidence type="ECO:0000256" key="14">
    <source>
        <dbReference type="ARBA" id="ARBA00023264"/>
    </source>
</evidence>
<evidence type="ECO:0000256" key="12">
    <source>
        <dbReference type="ARBA" id="ARBA00023136"/>
    </source>
</evidence>
<feature type="transmembrane region" description="Helical" evidence="19">
    <location>
        <begin position="53"/>
        <end position="72"/>
    </location>
</feature>
<keyword evidence="13" id="KW-0594">Phospholipid biosynthesis</keyword>
<sequence>MVNFRKLKLAFKVAIRGLGLVIKEEQTFRIQVVAAILVVFFMFYFPLTASERTILILAIVLVLSLELLNSQIERILDLLQPNFDPRIRRIKDLSASAVLVVSIGSFFVGLLIFLPYVL</sequence>
<feature type="binding site" evidence="18">
    <location>
        <position position="25"/>
    </location>
    <ligand>
        <name>a divalent metal cation</name>
        <dbReference type="ChEBI" id="CHEBI:60240"/>
    </ligand>
</feature>
<name>A0A2H0UXG3_9BACT</name>
<feature type="binding site" evidence="16">
    <location>
        <position position="52"/>
    </location>
    <ligand>
        <name>substrate</name>
    </ligand>
</feature>
<dbReference type="AlphaFoldDB" id="A0A2H0UXG3"/>
<evidence type="ECO:0000256" key="6">
    <source>
        <dbReference type="ARBA" id="ARBA00022692"/>
    </source>
</evidence>